<gene>
    <name evidence="2" type="ORF">AGRA3207_004814</name>
</gene>
<reference evidence="2" key="1">
    <citation type="submission" date="2020-07" db="EMBL/GenBank/DDBJ databases">
        <authorList>
            <person name="Tarantini F.S."/>
            <person name="Hong K.W."/>
            <person name="Chan K.G."/>
        </authorList>
    </citation>
    <scope>NUCLEOTIDE SEQUENCE</scope>
    <source>
        <strain evidence="2">32-07</strain>
    </source>
</reference>
<organism evidence="2 3">
    <name type="scientific">Actinomadura graeca</name>
    <dbReference type="NCBI Taxonomy" id="2750812"/>
    <lineage>
        <taxon>Bacteria</taxon>
        <taxon>Bacillati</taxon>
        <taxon>Actinomycetota</taxon>
        <taxon>Actinomycetes</taxon>
        <taxon>Streptosporangiales</taxon>
        <taxon>Thermomonosporaceae</taxon>
        <taxon>Actinomadura</taxon>
    </lineage>
</organism>
<evidence type="ECO:0000313" key="2">
    <source>
        <dbReference type="EMBL" id="QXJ23632.1"/>
    </source>
</evidence>
<dbReference type="EMBL" id="CP059572">
    <property type="protein sequence ID" value="QXJ23632.1"/>
    <property type="molecule type" value="Genomic_DNA"/>
</dbReference>
<accession>A0ABX8R0Y8</accession>
<dbReference type="RefSeq" id="WP_231329320.1">
    <property type="nucleotide sequence ID" value="NZ_CP059572.1"/>
</dbReference>
<sequence>MVGVFWRYRPVPVPGIYPITVSDGDSAMRRPSMAAGLAAFTGCGATAFGSVTVIRSGHHANGVAGLLSAVLVLACLAVIAAISIAEIVNRPEVIQSKGVRATSRRWFHRAATPAERERVMRMQLVHVMILQGIKPRDETLRELLGSDPHLPAQESELESEP</sequence>
<feature type="transmembrane region" description="Helical" evidence="1">
    <location>
        <begin position="34"/>
        <end position="54"/>
    </location>
</feature>
<keyword evidence="1" id="KW-0812">Transmembrane</keyword>
<name>A0ABX8R0Y8_9ACTN</name>
<evidence type="ECO:0000313" key="3">
    <source>
        <dbReference type="Proteomes" id="UP001049518"/>
    </source>
</evidence>
<keyword evidence="1" id="KW-1133">Transmembrane helix</keyword>
<evidence type="ECO:0000256" key="1">
    <source>
        <dbReference type="SAM" id="Phobius"/>
    </source>
</evidence>
<keyword evidence="3" id="KW-1185">Reference proteome</keyword>
<protein>
    <submittedName>
        <fullName evidence="2">Uncharacterized protein</fullName>
    </submittedName>
</protein>
<dbReference type="Proteomes" id="UP001049518">
    <property type="component" value="Chromosome"/>
</dbReference>
<keyword evidence="1" id="KW-0472">Membrane</keyword>
<feature type="transmembrane region" description="Helical" evidence="1">
    <location>
        <begin position="66"/>
        <end position="88"/>
    </location>
</feature>
<proteinExistence type="predicted"/>